<dbReference type="PANTHER" id="PTHR11647:SF1">
    <property type="entry name" value="COLLAPSIN RESPONSE MEDIATOR PROTEIN"/>
    <property type="match status" value="1"/>
</dbReference>
<feature type="domain" description="Amidohydrolase-related" evidence="2">
    <location>
        <begin position="362"/>
        <end position="436"/>
    </location>
</feature>
<dbReference type="SUPFAM" id="SSF51338">
    <property type="entry name" value="Composite domain of metallo-dependent hydrolases"/>
    <property type="match status" value="1"/>
</dbReference>
<dbReference type="InterPro" id="IPR050378">
    <property type="entry name" value="Metallo-dep_Hydrolases_sf"/>
</dbReference>
<dbReference type="Proteomes" id="UP000076268">
    <property type="component" value="Unassembled WGS sequence"/>
</dbReference>
<proteinExistence type="predicted"/>
<dbReference type="Gene3D" id="3.20.20.140">
    <property type="entry name" value="Metal-dependent hydrolases"/>
    <property type="match status" value="1"/>
</dbReference>
<evidence type="ECO:0000313" key="4">
    <source>
        <dbReference type="Proteomes" id="UP000076268"/>
    </source>
</evidence>
<comment type="caution">
    <text evidence="3">The sequence shown here is derived from an EMBL/GenBank/DDBJ whole genome shotgun (WGS) entry which is preliminary data.</text>
</comment>
<evidence type="ECO:0000256" key="1">
    <source>
        <dbReference type="ARBA" id="ARBA00001947"/>
    </source>
</evidence>
<dbReference type="AlphaFoldDB" id="A0A154BM14"/>
<dbReference type="STRING" id="1794912.AXX12_15285"/>
<evidence type="ECO:0000313" key="3">
    <source>
        <dbReference type="EMBL" id="KYZ74941.1"/>
    </source>
</evidence>
<dbReference type="InterPro" id="IPR006680">
    <property type="entry name" value="Amidohydro-rel"/>
</dbReference>
<dbReference type="PANTHER" id="PTHR11647">
    <property type="entry name" value="HYDRANTOINASE/DIHYDROPYRIMIDINASE FAMILY MEMBER"/>
    <property type="match status" value="1"/>
</dbReference>
<dbReference type="Pfam" id="PF01979">
    <property type="entry name" value="Amidohydro_1"/>
    <property type="match status" value="1"/>
</dbReference>
<reference evidence="3 4" key="1">
    <citation type="submission" date="2016-02" db="EMBL/GenBank/DDBJ databases">
        <title>Anaerosporomusa subterraneum gen. nov., sp. nov., a spore-forming obligate anaerobe isolated from saprolite.</title>
        <authorList>
            <person name="Choi J.K."/>
            <person name="Shah M."/>
            <person name="Yee N."/>
        </authorList>
    </citation>
    <scope>NUCLEOTIDE SEQUENCE [LARGE SCALE GENOMIC DNA]</scope>
    <source>
        <strain evidence="3 4">RU4</strain>
    </source>
</reference>
<sequence>MVVIGGENMLDVVIANGILVDPEKLVRYPANIGIVDGKIATITQNNLHGVQEFDASGRIVCPGFIDIHGHVDLDEYCGELSLRQGITTTVGGNCGASPLDIDAFFTLQEKNGFIINQAEFIGHSIHLRNSVGAIDPLKPATPEQLSRMEYLVEKGFEDGACGLSLGLGYAPGSSNEEVLRLSRIAARYGRIVAVDTRMLTGTDMYSLVEAISIARQTGARIQISHLVYQYGTGVVDEALAVINRARSDGMDIRFDSGMYTPWATHIGAALFNEDYMETNGWDLKDILVVTGQYNGKRLNQEIYRELRDSAPHTAVVVFTGIEEEIYLALNHPFAMPSTDTGAYAPGEGHPQIAGSFPRYFKKMVTERYQLNLMEAVRKATLLPAETLGLDCKGRLREGMDADVVVFDIHTIADKADFGLPDAPPVGIDYVFVNGRLAIDRGNLVDTHAGKAVRCIKPMYDYQI</sequence>
<name>A0A154BM14_ANASB</name>
<accession>A0A154BM14</accession>
<dbReference type="GO" id="GO:0016810">
    <property type="term" value="F:hydrolase activity, acting on carbon-nitrogen (but not peptide) bonds"/>
    <property type="evidence" value="ECO:0007669"/>
    <property type="project" value="InterPro"/>
</dbReference>
<dbReference type="InterPro" id="IPR011059">
    <property type="entry name" value="Metal-dep_hydrolase_composite"/>
</dbReference>
<evidence type="ECO:0000259" key="2">
    <source>
        <dbReference type="Pfam" id="PF01979"/>
    </source>
</evidence>
<dbReference type="EMBL" id="LSGP01000026">
    <property type="protein sequence ID" value="KYZ74941.1"/>
    <property type="molecule type" value="Genomic_DNA"/>
</dbReference>
<dbReference type="InterPro" id="IPR032466">
    <property type="entry name" value="Metal_Hydrolase"/>
</dbReference>
<gene>
    <name evidence="3" type="ORF">AXX12_15285</name>
</gene>
<protein>
    <submittedName>
        <fullName evidence="3">Amidohydrolase</fullName>
    </submittedName>
</protein>
<comment type="cofactor">
    <cofactor evidence="1">
        <name>Zn(2+)</name>
        <dbReference type="ChEBI" id="CHEBI:29105"/>
    </cofactor>
</comment>
<keyword evidence="3" id="KW-0378">Hydrolase</keyword>
<dbReference type="SUPFAM" id="SSF51556">
    <property type="entry name" value="Metallo-dependent hydrolases"/>
    <property type="match status" value="1"/>
</dbReference>
<organism evidence="3 4">
    <name type="scientific">Anaerosporomusa subterranea</name>
    <dbReference type="NCBI Taxonomy" id="1794912"/>
    <lineage>
        <taxon>Bacteria</taxon>
        <taxon>Bacillati</taxon>
        <taxon>Bacillota</taxon>
        <taxon>Negativicutes</taxon>
        <taxon>Acetonemataceae</taxon>
        <taxon>Anaerosporomusa</taxon>
    </lineage>
</organism>
<keyword evidence="4" id="KW-1185">Reference proteome</keyword>